<dbReference type="Proteomes" id="UP001465976">
    <property type="component" value="Unassembled WGS sequence"/>
</dbReference>
<organism evidence="1 2">
    <name type="scientific">Marasmius crinis-equi</name>
    <dbReference type="NCBI Taxonomy" id="585013"/>
    <lineage>
        <taxon>Eukaryota</taxon>
        <taxon>Fungi</taxon>
        <taxon>Dikarya</taxon>
        <taxon>Basidiomycota</taxon>
        <taxon>Agaricomycotina</taxon>
        <taxon>Agaricomycetes</taxon>
        <taxon>Agaricomycetidae</taxon>
        <taxon>Agaricales</taxon>
        <taxon>Marasmiineae</taxon>
        <taxon>Marasmiaceae</taxon>
        <taxon>Marasmius</taxon>
    </lineage>
</organism>
<dbReference type="Gene3D" id="3.90.226.10">
    <property type="entry name" value="2-enoyl-CoA Hydratase, Chain A, domain 1"/>
    <property type="match status" value="1"/>
</dbReference>
<evidence type="ECO:0000313" key="1">
    <source>
        <dbReference type="EMBL" id="KAL0571034.1"/>
    </source>
</evidence>
<protein>
    <recommendedName>
        <fullName evidence="3">CoA carboxyltransferase C-terminal domain-containing protein</fullName>
    </recommendedName>
</protein>
<proteinExistence type="predicted"/>
<evidence type="ECO:0008006" key="3">
    <source>
        <dbReference type="Google" id="ProtNLM"/>
    </source>
</evidence>
<reference evidence="1 2" key="1">
    <citation type="submission" date="2024-02" db="EMBL/GenBank/DDBJ databases">
        <title>A draft genome for the cacao thread blight pathogen Marasmius crinis-equi.</title>
        <authorList>
            <person name="Cohen S.P."/>
            <person name="Baruah I.K."/>
            <person name="Amoako-Attah I."/>
            <person name="Bukari Y."/>
            <person name="Meinhardt L.W."/>
            <person name="Bailey B.A."/>
        </authorList>
    </citation>
    <scope>NUCLEOTIDE SEQUENCE [LARGE SCALE GENOMIC DNA]</scope>
    <source>
        <strain evidence="1 2">GH-76</strain>
    </source>
</reference>
<dbReference type="InterPro" id="IPR029045">
    <property type="entry name" value="ClpP/crotonase-like_dom_sf"/>
</dbReference>
<sequence length="72" mass="7402">MGGKTVGVIANDCMVNGGSLAERLATIRHGASAMSAIYNASISIYTVIVRRAFGVAGSIFTDPKDGSNVRLA</sequence>
<comment type="caution">
    <text evidence="1">The sequence shown here is derived from an EMBL/GenBank/DDBJ whole genome shotgun (WGS) entry which is preliminary data.</text>
</comment>
<dbReference type="SUPFAM" id="SSF52096">
    <property type="entry name" value="ClpP/crotonase"/>
    <property type="match status" value="1"/>
</dbReference>
<dbReference type="EMBL" id="JBAHYK010000835">
    <property type="protein sequence ID" value="KAL0571034.1"/>
    <property type="molecule type" value="Genomic_DNA"/>
</dbReference>
<keyword evidence="2" id="KW-1185">Reference proteome</keyword>
<accession>A0ABR3F7I3</accession>
<name>A0ABR3F7I3_9AGAR</name>
<gene>
    <name evidence="1" type="ORF">V5O48_010925</name>
</gene>
<evidence type="ECO:0000313" key="2">
    <source>
        <dbReference type="Proteomes" id="UP001465976"/>
    </source>
</evidence>